<feature type="transmembrane region" description="Helical" evidence="11">
    <location>
        <begin position="115"/>
        <end position="133"/>
    </location>
</feature>
<feature type="transmembrane region" description="Helical" evidence="11">
    <location>
        <begin position="12"/>
        <end position="32"/>
    </location>
</feature>
<keyword evidence="7" id="KW-0869">Chloride channel</keyword>
<dbReference type="Gene3D" id="1.10.3080.10">
    <property type="entry name" value="Clc chloride channel"/>
    <property type="match status" value="1"/>
</dbReference>
<evidence type="ECO:0000256" key="10">
    <source>
        <dbReference type="SAM" id="MobiDB-lite"/>
    </source>
</evidence>
<comment type="subcellular location">
    <subcellularLocation>
        <location evidence="1">Membrane</location>
        <topology evidence="1">Multi-pass membrane protein</topology>
    </subcellularLocation>
</comment>
<keyword evidence="5" id="KW-0406">Ion transport</keyword>
<dbReference type="GO" id="GO:0034707">
    <property type="term" value="C:chloride channel complex"/>
    <property type="evidence" value="ECO:0007669"/>
    <property type="project" value="UniProtKB-KW"/>
</dbReference>
<dbReference type="InterPro" id="IPR014743">
    <property type="entry name" value="Cl-channel_core"/>
</dbReference>
<dbReference type="PANTHER" id="PTHR43427">
    <property type="entry name" value="CHLORIDE CHANNEL PROTEIN CLC-E"/>
    <property type="match status" value="1"/>
</dbReference>
<keyword evidence="2" id="KW-0813">Transport</keyword>
<gene>
    <name evidence="12" type="ORF">CYMTET_52054</name>
</gene>
<dbReference type="InterPro" id="IPR001807">
    <property type="entry name" value="ClC"/>
</dbReference>
<feature type="region of interest" description="Disordered" evidence="10">
    <location>
        <begin position="47"/>
        <end position="71"/>
    </location>
</feature>
<keyword evidence="3 11" id="KW-0812">Transmembrane</keyword>
<evidence type="ECO:0000256" key="2">
    <source>
        <dbReference type="ARBA" id="ARBA00022448"/>
    </source>
</evidence>
<dbReference type="PRINTS" id="PR00762">
    <property type="entry name" value="CLCHANNEL"/>
</dbReference>
<dbReference type="EMBL" id="LGRX02034404">
    <property type="protein sequence ID" value="KAK3237902.1"/>
    <property type="molecule type" value="Genomic_DNA"/>
</dbReference>
<evidence type="ECO:0000256" key="8">
    <source>
        <dbReference type="ARBA" id="ARBA00023214"/>
    </source>
</evidence>
<keyword evidence="8" id="KW-0868">Chloride</keyword>
<evidence type="ECO:0000256" key="9">
    <source>
        <dbReference type="ARBA" id="ARBA00023303"/>
    </source>
</evidence>
<keyword evidence="9" id="KW-0407">Ion channel</keyword>
<evidence type="ECO:0000256" key="5">
    <source>
        <dbReference type="ARBA" id="ARBA00023065"/>
    </source>
</evidence>
<accession>A0AAE0BK09</accession>
<evidence type="ECO:0000256" key="3">
    <source>
        <dbReference type="ARBA" id="ARBA00022692"/>
    </source>
</evidence>
<keyword evidence="4 11" id="KW-1133">Transmembrane helix</keyword>
<evidence type="ECO:0000256" key="4">
    <source>
        <dbReference type="ARBA" id="ARBA00022989"/>
    </source>
</evidence>
<evidence type="ECO:0000256" key="1">
    <source>
        <dbReference type="ARBA" id="ARBA00004141"/>
    </source>
</evidence>
<dbReference type="PANTHER" id="PTHR43427:SF6">
    <property type="entry name" value="CHLORIDE CHANNEL PROTEIN CLC-E"/>
    <property type="match status" value="1"/>
</dbReference>
<feature type="transmembrane region" description="Helical" evidence="11">
    <location>
        <begin position="166"/>
        <end position="186"/>
    </location>
</feature>
<keyword evidence="6 11" id="KW-0472">Membrane</keyword>
<proteinExistence type="predicted"/>
<feature type="transmembrane region" description="Helical" evidence="11">
    <location>
        <begin position="75"/>
        <end position="95"/>
    </location>
</feature>
<feature type="compositionally biased region" description="Low complexity" evidence="10">
    <location>
        <begin position="49"/>
        <end position="60"/>
    </location>
</feature>
<feature type="non-terminal residue" evidence="12">
    <location>
        <position position="1"/>
    </location>
</feature>
<dbReference type="CDD" id="cd00400">
    <property type="entry name" value="Voltage_gated_ClC"/>
    <property type="match status" value="1"/>
</dbReference>
<feature type="region of interest" description="Disordered" evidence="10">
    <location>
        <begin position="367"/>
        <end position="395"/>
    </location>
</feature>
<evidence type="ECO:0000256" key="7">
    <source>
        <dbReference type="ARBA" id="ARBA00023173"/>
    </source>
</evidence>
<dbReference type="AlphaFoldDB" id="A0AAE0BK09"/>
<dbReference type="Pfam" id="PF00654">
    <property type="entry name" value="Voltage_CLC"/>
    <property type="match status" value="2"/>
</dbReference>
<protein>
    <recommendedName>
        <fullName evidence="14">Chloride channel protein</fullName>
    </recommendedName>
</protein>
<dbReference type="InterPro" id="IPR050368">
    <property type="entry name" value="ClC-type_chloride_channel"/>
</dbReference>
<evidence type="ECO:0000313" key="13">
    <source>
        <dbReference type="Proteomes" id="UP001190700"/>
    </source>
</evidence>
<keyword evidence="13" id="KW-1185">Reference proteome</keyword>
<evidence type="ECO:0000256" key="6">
    <source>
        <dbReference type="ARBA" id="ARBA00023136"/>
    </source>
</evidence>
<comment type="caution">
    <text evidence="12">The sequence shown here is derived from an EMBL/GenBank/DDBJ whole genome shotgun (WGS) entry which is preliminary data.</text>
</comment>
<reference evidence="12 13" key="1">
    <citation type="journal article" date="2015" name="Genome Biol. Evol.">
        <title>Comparative Genomics of a Bacterivorous Green Alga Reveals Evolutionary Causalities and Consequences of Phago-Mixotrophic Mode of Nutrition.</title>
        <authorList>
            <person name="Burns J.A."/>
            <person name="Paasch A."/>
            <person name="Narechania A."/>
            <person name="Kim E."/>
        </authorList>
    </citation>
    <scope>NUCLEOTIDE SEQUENCE [LARGE SCALE GENOMIC DNA]</scope>
    <source>
        <strain evidence="12 13">PLY_AMNH</strain>
    </source>
</reference>
<dbReference type="SUPFAM" id="SSF81340">
    <property type="entry name" value="Clc chloride channel"/>
    <property type="match status" value="2"/>
</dbReference>
<evidence type="ECO:0000313" key="12">
    <source>
        <dbReference type="EMBL" id="KAK3237902.1"/>
    </source>
</evidence>
<sequence>TRLNLQPLVAAGTAAGVAAGFNVALAAVFFAVETGVLQPVIDRPEHKAPANASPSVAASAQHGYGGDSPKDKSPALTAAAVALAAVMATLVSSGIQEGQRLVTLPFYELGDANEQLPLFLLLGLACGGISVVISKCVRLSRAKFAQLSLTGALPGAKVEVQRARGLPAVVLPALGGFLVGALALAWRVAGGPETGGICAPTGFENLNTVIQPNYDSYPIFLLLELGAIKILATSISRGSGLVGGIYAPSLFIGATLGAAFGESAERLSEMLQQISWLDASWLPAVGDPITYALVGMAGVLAGVCRVPLTSALLIFELTSDYDLVLPLMAAVGISSWYATYADQQSELVMIPTIAQEVQRMDDGWRDAGEVQRSEGGSSSGAPGQGSGGSTEGMQPAAQLEKDLDDELCSLEETLCIDRTMMELEEDNPTQTAALIQSPDPELCELENSLCAAQDSIARSAERQVKEDTEDKSAL</sequence>
<dbReference type="GO" id="GO:0005254">
    <property type="term" value="F:chloride channel activity"/>
    <property type="evidence" value="ECO:0007669"/>
    <property type="project" value="UniProtKB-KW"/>
</dbReference>
<evidence type="ECO:0000256" key="11">
    <source>
        <dbReference type="SAM" id="Phobius"/>
    </source>
</evidence>
<organism evidence="12 13">
    <name type="scientific">Cymbomonas tetramitiformis</name>
    <dbReference type="NCBI Taxonomy" id="36881"/>
    <lineage>
        <taxon>Eukaryota</taxon>
        <taxon>Viridiplantae</taxon>
        <taxon>Chlorophyta</taxon>
        <taxon>Pyramimonadophyceae</taxon>
        <taxon>Pyramimonadales</taxon>
        <taxon>Pyramimonadaceae</taxon>
        <taxon>Cymbomonas</taxon>
    </lineage>
</organism>
<name>A0AAE0BK09_9CHLO</name>
<evidence type="ECO:0008006" key="14">
    <source>
        <dbReference type="Google" id="ProtNLM"/>
    </source>
</evidence>
<dbReference type="Proteomes" id="UP001190700">
    <property type="component" value="Unassembled WGS sequence"/>
</dbReference>